<keyword evidence="1" id="KW-1133">Transmembrane helix</keyword>
<feature type="transmembrane region" description="Helical" evidence="1">
    <location>
        <begin position="183"/>
        <end position="204"/>
    </location>
</feature>
<reference evidence="2 3" key="1">
    <citation type="submission" date="2019-02" db="EMBL/GenBank/DDBJ databases">
        <title>Deep-cultivation of Planctomycetes and their phenomic and genomic characterization uncovers novel biology.</title>
        <authorList>
            <person name="Wiegand S."/>
            <person name="Jogler M."/>
            <person name="Boedeker C."/>
            <person name="Pinto D."/>
            <person name="Vollmers J."/>
            <person name="Rivas-Marin E."/>
            <person name="Kohn T."/>
            <person name="Peeters S.H."/>
            <person name="Heuer A."/>
            <person name="Rast P."/>
            <person name="Oberbeckmann S."/>
            <person name="Bunk B."/>
            <person name="Jeske O."/>
            <person name="Meyerdierks A."/>
            <person name="Storesund J.E."/>
            <person name="Kallscheuer N."/>
            <person name="Luecker S."/>
            <person name="Lage O.M."/>
            <person name="Pohl T."/>
            <person name="Merkel B.J."/>
            <person name="Hornburger P."/>
            <person name="Mueller R.-W."/>
            <person name="Bruemmer F."/>
            <person name="Labrenz M."/>
            <person name="Spormann A.M."/>
            <person name="Op Den Camp H."/>
            <person name="Overmann J."/>
            <person name="Amann R."/>
            <person name="Jetten M.S.M."/>
            <person name="Mascher T."/>
            <person name="Medema M.H."/>
            <person name="Devos D.P."/>
            <person name="Kaster A.-K."/>
            <person name="Ovreas L."/>
            <person name="Rohde M."/>
            <person name="Galperin M.Y."/>
            <person name="Jogler C."/>
        </authorList>
    </citation>
    <scope>NUCLEOTIDE SEQUENCE [LARGE SCALE GENOMIC DNA]</scope>
    <source>
        <strain evidence="2 3">Poly51</strain>
    </source>
</reference>
<evidence type="ECO:0000313" key="2">
    <source>
        <dbReference type="EMBL" id="TWU59492.1"/>
    </source>
</evidence>
<feature type="transmembrane region" description="Helical" evidence="1">
    <location>
        <begin position="149"/>
        <end position="171"/>
    </location>
</feature>
<accession>A0A5C6FFH2</accession>
<proteinExistence type="predicted"/>
<name>A0A5C6FFH2_9BACT</name>
<evidence type="ECO:0000256" key="1">
    <source>
        <dbReference type="SAM" id="Phobius"/>
    </source>
</evidence>
<comment type="caution">
    <text evidence="2">The sequence shown here is derived from an EMBL/GenBank/DDBJ whole genome shotgun (WGS) entry which is preliminary data.</text>
</comment>
<organism evidence="2 3">
    <name type="scientific">Rubripirellula tenax</name>
    <dbReference type="NCBI Taxonomy" id="2528015"/>
    <lineage>
        <taxon>Bacteria</taxon>
        <taxon>Pseudomonadati</taxon>
        <taxon>Planctomycetota</taxon>
        <taxon>Planctomycetia</taxon>
        <taxon>Pirellulales</taxon>
        <taxon>Pirellulaceae</taxon>
        <taxon>Rubripirellula</taxon>
    </lineage>
</organism>
<dbReference type="Proteomes" id="UP000318288">
    <property type="component" value="Unassembled WGS sequence"/>
</dbReference>
<feature type="transmembrane region" description="Helical" evidence="1">
    <location>
        <begin position="101"/>
        <end position="118"/>
    </location>
</feature>
<evidence type="ECO:0000313" key="3">
    <source>
        <dbReference type="Proteomes" id="UP000318288"/>
    </source>
</evidence>
<dbReference type="OrthoDB" id="284949at2"/>
<feature type="transmembrane region" description="Helical" evidence="1">
    <location>
        <begin position="76"/>
        <end position="95"/>
    </location>
</feature>
<feature type="transmembrane region" description="Helical" evidence="1">
    <location>
        <begin position="125"/>
        <end position="143"/>
    </location>
</feature>
<dbReference type="AlphaFoldDB" id="A0A5C6FFH2"/>
<keyword evidence="3" id="KW-1185">Reference proteome</keyword>
<feature type="transmembrane region" description="Helical" evidence="1">
    <location>
        <begin position="20"/>
        <end position="40"/>
    </location>
</feature>
<keyword evidence="1" id="KW-0472">Membrane</keyword>
<feature type="transmembrane region" description="Helical" evidence="1">
    <location>
        <begin position="46"/>
        <end position="64"/>
    </location>
</feature>
<dbReference type="EMBL" id="SJPW01000002">
    <property type="protein sequence ID" value="TWU59492.1"/>
    <property type="molecule type" value="Genomic_DNA"/>
</dbReference>
<gene>
    <name evidence="2" type="ORF">Poly51_22800</name>
</gene>
<keyword evidence="1" id="KW-0812">Transmembrane</keyword>
<protein>
    <submittedName>
        <fullName evidence="2">Uncharacterized protein</fullName>
    </submittedName>
</protein>
<sequence length="207" mass="22112">MSDDGESVDHAVPAKDTLQFRLSSIFVVTLVATILAAFLSARGHDMMLAGVVTTIASAAFALALGRLRPPRIDRVFWGVVVAAMMQVVASEVTLLDRQAGVYAWPIVAGFAAVVAAGRSPLYRRMLIAALTAAILILPYVIYFCGRPEAVVPYVICAAIGGALLTFMIDAVRWLEARFRVPQPLVGISLVLAAMAFATVAQRVIPGW</sequence>
<dbReference type="RefSeq" id="WP_146457138.1">
    <property type="nucleotide sequence ID" value="NZ_SJPW01000002.1"/>
</dbReference>